<protein>
    <submittedName>
        <fullName evidence="1">Uncharacterized protein</fullName>
    </submittedName>
</protein>
<reference evidence="1 2" key="1">
    <citation type="submission" date="2019-07" db="EMBL/GenBank/DDBJ databases">
        <title>The First High-Quality Draft Genome Sequence of the Causal Agent of the Current Panama Disease Epidemic.</title>
        <authorList>
            <person name="Warmington R.J."/>
            <person name="Kay W."/>
            <person name="Jeffries A."/>
            <person name="Bebber D."/>
            <person name="Moore K."/>
            <person name="Studholme D.J."/>
        </authorList>
    </citation>
    <scope>NUCLEOTIDE SEQUENCE [LARGE SCALE GENOMIC DNA]</scope>
    <source>
        <strain evidence="1 2">TR4</strain>
    </source>
</reference>
<gene>
    <name evidence="1" type="ORF">FocTR4_00009643</name>
</gene>
<dbReference type="EMBL" id="VMNF01000006">
    <property type="protein sequence ID" value="TXC06867.1"/>
    <property type="molecule type" value="Genomic_DNA"/>
</dbReference>
<evidence type="ECO:0000313" key="1">
    <source>
        <dbReference type="EMBL" id="TXC06867.1"/>
    </source>
</evidence>
<name>A0A5C6T817_FUSOC</name>
<proteinExistence type="predicted"/>
<sequence length="208" mass="23466">MPVHSKVALSAPDSLFFRLNELMKPIKDLGSVLTTFNYGLYLLAYFDPKAPSLVRPETAFTALPGAAEAESSPFAMLGSVVANARLTLRLFGLLPIYLLENIAFLTEKGVLMKCGPGWLFYGTGGRVANMYRVTHRAWFLGIICDFARLMREAQIFFTKNHLEKGEITREEAEKAVQWYYDWIRPLAWLPIGWHLSGWMGDKAPGFNL</sequence>
<evidence type="ECO:0000313" key="2">
    <source>
        <dbReference type="Proteomes" id="UP000321331"/>
    </source>
</evidence>
<accession>A0A5C6T817</accession>
<comment type="caution">
    <text evidence="1">The sequence shown here is derived from an EMBL/GenBank/DDBJ whole genome shotgun (WGS) entry which is preliminary data.</text>
</comment>
<dbReference type="Proteomes" id="UP000321331">
    <property type="component" value="Unassembled WGS sequence"/>
</dbReference>
<organism evidence="1 2">
    <name type="scientific">Fusarium oxysporum f. sp. cubense</name>
    <dbReference type="NCBI Taxonomy" id="61366"/>
    <lineage>
        <taxon>Eukaryota</taxon>
        <taxon>Fungi</taxon>
        <taxon>Dikarya</taxon>
        <taxon>Ascomycota</taxon>
        <taxon>Pezizomycotina</taxon>
        <taxon>Sordariomycetes</taxon>
        <taxon>Hypocreomycetidae</taxon>
        <taxon>Hypocreales</taxon>
        <taxon>Nectriaceae</taxon>
        <taxon>Fusarium</taxon>
        <taxon>Fusarium oxysporum species complex</taxon>
    </lineage>
</organism>
<dbReference type="AlphaFoldDB" id="A0A5C6T817"/>